<comment type="subcellular location">
    <subcellularLocation>
        <location evidence="1 9">Nucleus</location>
    </subcellularLocation>
</comment>
<feature type="region of interest" description="Disordered" evidence="10">
    <location>
        <begin position="306"/>
        <end position="334"/>
    </location>
</feature>
<dbReference type="STRING" id="105696.A0A1Y2M9Y5"/>
<feature type="region of interest" description="Disordered" evidence="10">
    <location>
        <begin position="440"/>
        <end position="500"/>
    </location>
</feature>
<keyword evidence="6 9" id="KW-0234">DNA repair</keyword>
<sequence>MAAKEYTIVVLSSSPPAPDVHVRSSPSGSVAATRHVAMLPSSPFALSLPCSPKKHLGGALTSGSRAVPIPEKAARGFATVGSLVRPEHFAQEPNEHVTEIRQGQQRAGSRDATEEGGVPANKTTKRAAAKAAATDMAKPKPKPRARKTRGDKEAENRNTIDPELRLPRSTRSPFFDDTEAQAAAKDLAVAAADAPKLTKSGKPRKPRAKKTDLANGVTEPKPRKTRTTKAKAAAGQGKAQLGCADVVPNHHVDNKIDPVAQPSEGGQAQSASIWEVPQSPLSALRASNQQLPEPLAPHLHFTEAVSRRRDWTPPRDTVARSPSTLSTGKENRPLPAEFTHLASNFTYESPTVRTTTTTMTTTTSTTPVEAAVKPTNATKRRRAQLAELPGVQAASRASSPEKGKAPKKKARTITDLVTGQYAPKDVISDQQPVTRDFFSPRTTISKIPPSDVSTSNVEGPAKEPPRKRSKSRDGSESTNTKAKPRAKKASAKAAPKAKSLAEKLLSPASAVMRVNRQDVLFGTSSQLALEESPTMVRQIQQAMKESEQDYESSSTNLLQAPPRRPKLRQIEGTRSLWRESTRDSEGGLLRNTENVYIPEPDRTQDIPLLMDIAREDSNALPDFIDIDDTVPLTPTAPIAISSDLPTPPESQSQKRVEDPVVKQLGQNEVFADIDSFGSGLPPSNQNAESQNSFVDIDDFESARTTLSHHAPSSVPALPASVSATTAGRPSKRRGRPSKVMNKIHTAQRSRSRSAGKPPLRLELFQHLPSAPPKGSGRFIDIEEILDSEEETLETFSPSPPRVRSLQDSPPLPLAFDCELLLPSKQRKDEPIITPIIRILESHLEWANIKPSIFLAITTHIRSVPPTTDPKKPSWHEKILMYDPIILEDFTTYLNHNTALRTYKRATRKQIKAYNNHRKIEGNAILGVENDDQVLAIEKDLEVHTVRDWCQEMSVCCIHAKESRGRGSARKGFY</sequence>
<proteinExistence type="inferred from homology"/>
<keyword evidence="5 9" id="KW-0233">DNA recombination</keyword>
<keyword evidence="4 9" id="KW-0227">DNA damage</keyword>
<name>A0A1Y2M9Y5_EPING</name>
<evidence type="ECO:0000313" key="12">
    <source>
        <dbReference type="Proteomes" id="UP000193240"/>
    </source>
</evidence>
<feature type="region of interest" description="Disordered" evidence="10">
    <location>
        <begin position="636"/>
        <end position="657"/>
    </location>
</feature>
<evidence type="ECO:0000256" key="5">
    <source>
        <dbReference type="ARBA" id="ARBA00023172"/>
    </source>
</evidence>
<organism evidence="11 12">
    <name type="scientific">Epicoccum nigrum</name>
    <name type="common">Soil fungus</name>
    <name type="synonym">Epicoccum purpurascens</name>
    <dbReference type="NCBI Taxonomy" id="105696"/>
    <lineage>
        <taxon>Eukaryota</taxon>
        <taxon>Fungi</taxon>
        <taxon>Dikarya</taxon>
        <taxon>Ascomycota</taxon>
        <taxon>Pezizomycotina</taxon>
        <taxon>Dothideomycetes</taxon>
        <taxon>Pleosporomycetidae</taxon>
        <taxon>Pleosporales</taxon>
        <taxon>Pleosporineae</taxon>
        <taxon>Didymellaceae</taxon>
        <taxon>Epicoccum</taxon>
    </lineage>
</organism>
<dbReference type="GO" id="GO:0006310">
    <property type="term" value="P:DNA recombination"/>
    <property type="evidence" value="ECO:0007669"/>
    <property type="project" value="UniProtKB-UniRule"/>
</dbReference>
<dbReference type="GO" id="GO:0017108">
    <property type="term" value="F:5'-flap endonuclease activity"/>
    <property type="evidence" value="ECO:0007669"/>
    <property type="project" value="InterPro"/>
</dbReference>
<dbReference type="GO" id="GO:0033557">
    <property type="term" value="C:Slx1-Slx4 complex"/>
    <property type="evidence" value="ECO:0007669"/>
    <property type="project" value="UniProtKB-UniRule"/>
</dbReference>
<dbReference type="Proteomes" id="UP000193240">
    <property type="component" value="Unassembled WGS sequence"/>
</dbReference>
<evidence type="ECO:0000256" key="8">
    <source>
        <dbReference type="ARBA" id="ARBA00029496"/>
    </source>
</evidence>
<evidence type="ECO:0000313" key="11">
    <source>
        <dbReference type="EMBL" id="OSS52903.1"/>
    </source>
</evidence>
<comment type="similarity">
    <text evidence="2 9">Belongs to the SLX4 family.</text>
</comment>
<feature type="compositionally biased region" description="Low complexity" evidence="10">
    <location>
        <begin position="491"/>
        <end position="500"/>
    </location>
</feature>
<evidence type="ECO:0000256" key="1">
    <source>
        <dbReference type="ARBA" id="ARBA00004123"/>
    </source>
</evidence>
<dbReference type="Pfam" id="PF09494">
    <property type="entry name" value="Slx4"/>
    <property type="match status" value="1"/>
</dbReference>
<evidence type="ECO:0000256" key="3">
    <source>
        <dbReference type="ARBA" id="ARBA00022553"/>
    </source>
</evidence>
<gene>
    <name evidence="9" type="primary">SLX4</name>
    <name evidence="11" type="ORF">B5807_02310</name>
</gene>
<feature type="compositionally biased region" description="Basic and acidic residues" evidence="10">
    <location>
        <begin position="148"/>
        <end position="166"/>
    </location>
</feature>
<dbReference type="InParanoid" id="A0A1Y2M9Y5"/>
<feature type="compositionally biased region" description="Polar residues" evidence="10">
    <location>
        <begin position="440"/>
        <end position="457"/>
    </location>
</feature>
<evidence type="ECO:0000256" key="10">
    <source>
        <dbReference type="SAM" id="MobiDB-lite"/>
    </source>
</evidence>
<dbReference type="GO" id="GO:0006281">
    <property type="term" value="P:DNA repair"/>
    <property type="evidence" value="ECO:0007669"/>
    <property type="project" value="UniProtKB-UniRule"/>
</dbReference>
<reference evidence="11 12" key="1">
    <citation type="journal article" date="2017" name="Genome Announc.">
        <title>Genome sequence of the saprophytic ascomycete Epicoccum nigrum ICMP 19927 strain isolated from New Zealand.</title>
        <authorList>
            <person name="Fokin M."/>
            <person name="Fleetwood D."/>
            <person name="Weir B.S."/>
            <person name="Villas-Boas S.G."/>
        </authorList>
    </citation>
    <scope>NUCLEOTIDE SEQUENCE [LARGE SCALE GENOMIC DNA]</scope>
    <source>
        <strain evidence="11 12">ICMP 19927</strain>
    </source>
</reference>
<evidence type="ECO:0000256" key="6">
    <source>
        <dbReference type="ARBA" id="ARBA00023204"/>
    </source>
</evidence>
<feature type="compositionally biased region" description="Basic and acidic residues" evidence="10">
    <location>
        <begin position="89"/>
        <end position="99"/>
    </location>
</feature>
<accession>A0A1Y2M9Y5</accession>
<comment type="PTM">
    <text evidence="9">Phosphorylated in response to DNA damage.</text>
</comment>
<keyword evidence="7 9" id="KW-0539">Nucleus</keyword>
<dbReference type="GO" id="GO:0006260">
    <property type="term" value="P:DNA replication"/>
    <property type="evidence" value="ECO:0007669"/>
    <property type="project" value="InterPro"/>
</dbReference>
<dbReference type="HAMAP" id="MF_03110">
    <property type="entry name" value="Endonuc_su_Slx4"/>
    <property type="match status" value="1"/>
</dbReference>
<feature type="compositionally biased region" description="Low complexity" evidence="10">
    <location>
        <begin position="707"/>
        <end position="723"/>
    </location>
</feature>
<protein>
    <recommendedName>
        <fullName evidence="8 9">Structure-specific endonuclease subunit SLX4</fullName>
    </recommendedName>
</protein>
<feature type="compositionally biased region" description="Low complexity" evidence="10">
    <location>
        <begin position="354"/>
        <end position="366"/>
    </location>
</feature>
<evidence type="ECO:0000256" key="9">
    <source>
        <dbReference type="HAMAP-Rule" id="MF_03110"/>
    </source>
</evidence>
<dbReference type="InterPro" id="IPR018574">
    <property type="entry name" value="Structure-sp_endonuc_su_Slx4"/>
</dbReference>
<feature type="region of interest" description="Disordered" evidence="10">
    <location>
        <begin position="194"/>
        <end position="238"/>
    </location>
</feature>
<evidence type="ECO:0000256" key="4">
    <source>
        <dbReference type="ARBA" id="ARBA00022763"/>
    </source>
</evidence>
<feature type="region of interest" description="Disordered" evidence="10">
    <location>
        <begin position="354"/>
        <end position="416"/>
    </location>
</feature>
<dbReference type="EMBL" id="KZ107839">
    <property type="protein sequence ID" value="OSS52903.1"/>
    <property type="molecule type" value="Genomic_DNA"/>
</dbReference>
<keyword evidence="3 9" id="KW-0597">Phosphoprotein</keyword>
<keyword evidence="12" id="KW-1185">Reference proteome</keyword>
<dbReference type="AlphaFoldDB" id="A0A1Y2M9Y5"/>
<feature type="region of interest" description="Disordered" evidence="10">
    <location>
        <begin position="89"/>
        <end position="173"/>
    </location>
</feature>
<feature type="region of interest" description="Disordered" evidence="10">
    <location>
        <begin position="704"/>
        <end position="756"/>
    </location>
</feature>
<dbReference type="InterPro" id="IPR027784">
    <property type="entry name" value="Slx4_ascomycetes"/>
</dbReference>
<evidence type="ECO:0000256" key="2">
    <source>
        <dbReference type="ARBA" id="ARBA00006661"/>
    </source>
</evidence>
<evidence type="ECO:0000256" key="7">
    <source>
        <dbReference type="ARBA" id="ARBA00023242"/>
    </source>
</evidence>
<feature type="compositionally biased region" description="Basic residues" evidence="10">
    <location>
        <begin position="199"/>
        <end position="208"/>
    </location>
</feature>
<feature type="compositionally biased region" description="Basic and acidic residues" evidence="10">
    <location>
        <begin position="460"/>
        <end position="475"/>
    </location>
</feature>
<comment type="function">
    <text evidence="9">Regulatory subunit of the SLX1-SLX4 structure-specific endonuclease that resolves DNA secondary structures generated during DNA repair and recombination. Has endonuclease activity towards branched DNA substrates, introducing single-strand cuts in duplex DNA close to junctions with ss-DNA.</text>
</comment>
<dbReference type="OMA" id="SICCLWK"/>
<comment type="subunit">
    <text evidence="9">Forms a heterodimer with SLX1.</text>
</comment>